<dbReference type="InterPro" id="IPR009057">
    <property type="entry name" value="Homeodomain-like_sf"/>
</dbReference>
<dbReference type="OrthoDB" id="5241536at2"/>
<dbReference type="PATRIC" id="fig|38300.4.peg.6920"/>
<dbReference type="SUPFAM" id="SSF46689">
    <property type="entry name" value="Homeodomain-like"/>
    <property type="match status" value="1"/>
</dbReference>
<proteinExistence type="predicted"/>
<dbReference type="Pfam" id="PF12625">
    <property type="entry name" value="Arabinose_bd"/>
    <property type="match status" value="1"/>
</dbReference>
<dbReference type="GeneID" id="97232338"/>
<dbReference type="KEGG" id="spri:SPRI_6616"/>
<evidence type="ECO:0000313" key="2">
    <source>
        <dbReference type="Proteomes" id="UP000060513"/>
    </source>
</evidence>
<dbReference type="PROSITE" id="PS00041">
    <property type="entry name" value="HTH_ARAC_FAMILY_1"/>
    <property type="match status" value="1"/>
</dbReference>
<dbReference type="InterPro" id="IPR018062">
    <property type="entry name" value="HTH_AraC-typ_CS"/>
</dbReference>
<dbReference type="GO" id="GO:0005829">
    <property type="term" value="C:cytosol"/>
    <property type="evidence" value="ECO:0007669"/>
    <property type="project" value="TreeGrafter"/>
</dbReference>
<dbReference type="Gene3D" id="1.10.10.60">
    <property type="entry name" value="Homeodomain-like"/>
    <property type="match status" value="1"/>
</dbReference>
<dbReference type="RefSeq" id="WP_005320867.1">
    <property type="nucleotide sequence ID" value="NZ_CP011340.1"/>
</dbReference>
<dbReference type="Proteomes" id="UP000060513">
    <property type="component" value="Chromosome"/>
</dbReference>
<reference evidence="1 2" key="1">
    <citation type="submission" date="2015-08" db="EMBL/GenBank/DDBJ databases">
        <title>Genome sequence of the pristinamycin over-producing bacterium Streptomyces pristinaespiralis HCCB10218.</title>
        <authorList>
            <person name="Tian J."/>
            <person name="Yang J."/>
            <person name="Li L."/>
            <person name="Ruan L."/>
            <person name="Wei W."/>
            <person name="Zheng G."/>
            <person name="Wei Z."/>
            <person name="Yang S."/>
            <person name="Ge M."/>
            <person name="Jiang W."/>
            <person name="Lu Y."/>
        </authorList>
    </citation>
    <scope>NUCLEOTIDE SEQUENCE [LARGE SCALE GENOMIC DNA]</scope>
    <source>
        <strain evidence="1 2">HCCB 10218</strain>
    </source>
</reference>
<dbReference type="Pfam" id="PF12833">
    <property type="entry name" value="HTH_18"/>
    <property type="match status" value="1"/>
</dbReference>
<dbReference type="AlphaFoldDB" id="A0A0M4DLP4"/>
<dbReference type="SMART" id="SM00342">
    <property type="entry name" value="HTH_ARAC"/>
    <property type="match status" value="1"/>
</dbReference>
<dbReference type="EMBL" id="CP011340">
    <property type="protein sequence ID" value="ALC24922.1"/>
    <property type="molecule type" value="Genomic_DNA"/>
</dbReference>
<protein>
    <submittedName>
        <fullName evidence="1">Transcriptional regulator</fullName>
    </submittedName>
</protein>
<sequence length="365" mass="39664">MPSHEPVPAGRSRRPAGAPLTARLADPRYGSATITPHLLRYLTLVAAERGHDLGPSLRRAGLSEAALSAVGQRVSYRQGSSVIREAMRDLGDPALGLAVGRRQRVTAWGLVGLGLQSSETLQDALRLGVRHHGVTGSMLDYRIEPVPEGAAILATARYTDSGLRAFLLEEAFGSIVALIRDAWHEGFAPHSLAVRHARPPYGDEYERYFRCPVTFGAPDDRIVFGQTCLDSPLPGADAYTLAQVVELLDAARSRRRERQDLVQGLEVSVARGLPHVPSLGQQALARGMSERTLRRRLAEDGTSYEALVDSVRLVRAEELMTTSDLPLHRIAAMLGFSDARTLRRAVARWFGTSPSAMRGSAARGQ</sequence>
<dbReference type="STRING" id="38300.SPRI_6616"/>
<dbReference type="OMA" id="ISPYNAY"/>
<organism evidence="1">
    <name type="scientific">Streptomyces pristinaespiralis</name>
    <dbReference type="NCBI Taxonomy" id="38300"/>
    <lineage>
        <taxon>Bacteria</taxon>
        <taxon>Bacillati</taxon>
        <taxon>Actinomycetota</taxon>
        <taxon>Actinomycetes</taxon>
        <taxon>Kitasatosporales</taxon>
        <taxon>Streptomycetaceae</taxon>
        <taxon>Streptomyces</taxon>
    </lineage>
</organism>
<name>A0A0M4DLP4_STRPR</name>
<dbReference type="PANTHER" id="PTHR47894">
    <property type="entry name" value="HTH-TYPE TRANSCRIPTIONAL REGULATOR GADX"/>
    <property type="match status" value="1"/>
</dbReference>
<accession>A0A0M4DLP4</accession>
<dbReference type="PANTHER" id="PTHR47894:SF1">
    <property type="entry name" value="HTH-TYPE TRANSCRIPTIONAL REGULATOR VQSM"/>
    <property type="match status" value="1"/>
</dbReference>
<dbReference type="PROSITE" id="PS01124">
    <property type="entry name" value="HTH_ARAC_FAMILY_2"/>
    <property type="match status" value="1"/>
</dbReference>
<dbReference type="InterPro" id="IPR032687">
    <property type="entry name" value="AraC-type_N"/>
</dbReference>
<gene>
    <name evidence="1" type="ORF">SPRI_6616</name>
</gene>
<dbReference type="GO" id="GO:0000976">
    <property type="term" value="F:transcription cis-regulatory region binding"/>
    <property type="evidence" value="ECO:0007669"/>
    <property type="project" value="TreeGrafter"/>
</dbReference>
<dbReference type="InterPro" id="IPR018060">
    <property type="entry name" value="HTH_AraC"/>
</dbReference>
<evidence type="ECO:0000313" key="1">
    <source>
        <dbReference type="EMBL" id="ALC24922.1"/>
    </source>
</evidence>
<dbReference type="GO" id="GO:0003700">
    <property type="term" value="F:DNA-binding transcription factor activity"/>
    <property type="evidence" value="ECO:0007669"/>
    <property type="project" value="InterPro"/>
</dbReference>